<name>A0ABV2J971_9FIRM</name>
<organism evidence="2 3">
    <name type="scientific">Peptoniphilus olsenii</name>
    <dbReference type="NCBI Taxonomy" id="411570"/>
    <lineage>
        <taxon>Bacteria</taxon>
        <taxon>Bacillati</taxon>
        <taxon>Bacillota</taxon>
        <taxon>Tissierellia</taxon>
        <taxon>Tissierellales</taxon>
        <taxon>Peptoniphilaceae</taxon>
        <taxon>Peptoniphilus</taxon>
    </lineage>
</organism>
<protein>
    <submittedName>
        <fullName evidence="2">Lipopolysaccharide export LptBFGC system permease protein LptF</fullName>
    </submittedName>
</protein>
<keyword evidence="1" id="KW-1133">Transmembrane helix</keyword>
<keyword evidence="3" id="KW-1185">Reference proteome</keyword>
<evidence type="ECO:0000313" key="3">
    <source>
        <dbReference type="Proteomes" id="UP001549162"/>
    </source>
</evidence>
<accession>A0ABV2J971</accession>
<evidence type="ECO:0000256" key="1">
    <source>
        <dbReference type="SAM" id="Phobius"/>
    </source>
</evidence>
<reference evidence="2 3" key="1">
    <citation type="submission" date="2024-06" db="EMBL/GenBank/DDBJ databases">
        <title>Genomic Encyclopedia of Type Strains, Phase IV (KMG-IV): sequencing the most valuable type-strain genomes for metagenomic binning, comparative biology and taxonomic classification.</title>
        <authorList>
            <person name="Goeker M."/>
        </authorList>
    </citation>
    <scope>NUCLEOTIDE SEQUENCE [LARGE SCALE GENOMIC DNA]</scope>
    <source>
        <strain evidence="2 3">DSM 21460</strain>
    </source>
</reference>
<keyword evidence="1" id="KW-0812">Transmembrane</keyword>
<comment type="caution">
    <text evidence="2">The sequence shown here is derived from an EMBL/GenBank/DDBJ whole genome shotgun (WGS) entry which is preliminary data.</text>
</comment>
<proteinExistence type="predicted"/>
<dbReference type="RefSeq" id="WP_354367666.1">
    <property type="nucleotide sequence ID" value="NZ_JBEPMA010000004.1"/>
</dbReference>
<dbReference type="Proteomes" id="UP001549162">
    <property type="component" value="Unassembled WGS sequence"/>
</dbReference>
<feature type="transmembrane region" description="Helical" evidence="1">
    <location>
        <begin position="7"/>
        <end position="23"/>
    </location>
</feature>
<evidence type="ECO:0000313" key="2">
    <source>
        <dbReference type="EMBL" id="MET3617324.1"/>
    </source>
</evidence>
<sequence>MNSKDRLFIIFSILLIILIPYFTKKPIVSADSLDEEKFLTCDEIYNKIFDDNNSIKNNKNIISKNNLKNGNDFSYLKITRGIDLTLIYKPKIIFYIEMNNKNNTINRVLDVSLDTNYNGINKDFSGNIFYNVENDKTIYYYINGDFYNAEKNNKVANSTKTKKGSNIYYRTYGKNHYKYIELDNFIHINSK</sequence>
<keyword evidence="1" id="KW-0472">Membrane</keyword>
<gene>
    <name evidence="2" type="ORF">ABID14_000953</name>
</gene>
<dbReference type="EMBL" id="JBEPMA010000004">
    <property type="protein sequence ID" value="MET3617324.1"/>
    <property type="molecule type" value="Genomic_DNA"/>
</dbReference>